<protein>
    <recommendedName>
        <fullName evidence="8">NTF2 domain-containing protein</fullName>
    </recommendedName>
</protein>
<evidence type="ECO:0000256" key="1">
    <source>
        <dbReference type="ARBA" id="ARBA00022884"/>
    </source>
</evidence>
<dbReference type="eggNOG" id="KOG0116">
    <property type="taxonomic scope" value="Eukaryota"/>
</dbReference>
<evidence type="ECO:0000313" key="7">
    <source>
        <dbReference type="Proteomes" id="UP000005627"/>
    </source>
</evidence>
<dbReference type="CDD" id="cd00780">
    <property type="entry name" value="NTF2"/>
    <property type="match status" value="1"/>
</dbReference>
<dbReference type="InParanoid" id="G8ZND1"/>
<dbReference type="GO" id="GO:0005829">
    <property type="term" value="C:cytosol"/>
    <property type="evidence" value="ECO:0007669"/>
    <property type="project" value="TreeGrafter"/>
</dbReference>
<keyword evidence="1 2" id="KW-0694">RNA-binding</keyword>
<dbReference type="Gene3D" id="3.10.450.50">
    <property type="match status" value="1"/>
</dbReference>
<feature type="compositionally biased region" description="Basic and acidic residues" evidence="3">
    <location>
        <begin position="173"/>
        <end position="201"/>
    </location>
</feature>
<feature type="region of interest" description="Disordered" evidence="3">
    <location>
        <begin position="417"/>
        <end position="446"/>
    </location>
</feature>
<accession>G8ZND1</accession>
<dbReference type="STRING" id="1076872.G8ZND1"/>
<evidence type="ECO:0000256" key="3">
    <source>
        <dbReference type="SAM" id="MobiDB-lite"/>
    </source>
</evidence>
<evidence type="ECO:0000259" key="5">
    <source>
        <dbReference type="PROSITE" id="PS50177"/>
    </source>
</evidence>
<dbReference type="GO" id="GO:1990861">
    <property type="term" value="C:Ubp3-Bre5 deubiquitination complex"/>
    <property type="evidence" value="ECO:0007669"/>
    <property type="project" value="TreeGrafter"/>
</dbReference>
<feature type="compositionally biased region" description="Basic and acidic residues" evidence="3">
    <location>
        <begin position="252"/>
        <end position="261"/>
    </location>
</feature>
<dbReference type="KEGG" id="tdl:TDEL_0A07930"/>
<dbReference type="GO" id="GO:0034517">
    <property type="term" value="P:ribophagy"/>
    <property type="evidence" value="ECO:0007669"/>
    <property type="project" value="TreeGrafter"/>
</dbReference>
<evidence type="ECO:0000313" key="6">
    <source>
        <dbReference type="EMBL" id="CCE90125.1"/>
    </source>
</evidence>
<dbReference type="GO" id="GO:0003729">
    <property type="term" value="F:mRNA binding"/>
    <property type="evidence" value="ECO:0007669"/>
    <property type="project" value="TreeGrafter"/>
</dbReference>
<dbReference type="InterPro" id="IPR018222">
    <property type="entry name" value="Nuclear_transport_factor_2_euk"/>
</dbReference>
<sequence length="446" mass="49589">MAVAVQDIVHAFLQAYYQRMRKDPSKVSCLYSPTAELTHINYQVDFDCTADSLSTIKLTGKENISRFFTRNNKKVSDLKAKVDTCDFQTAGISHSSILILTTGEMYWSGTPAYRFCQTIILQPNADNKDAFDVTNDVIRFIPDNLKPHVLKPSKGLKENGKEPEQFVTNGGLKEQKAENKEAKLEHKTKVEESAINEKPKAPESSPADEVPINVPEVVEDMDSKEIKSIEVRKTDTSDETEKPVEIESEEQIAAHDSKADSPEPDEESKPAAPPVRMSWASKLAASSDTFKTTTSVANNESPKTESTQPTSNKKIHETKHDIQTTQKDSNNARATKKKPQFSTVNKDGFYPIYIKGTAGIKEEKLRSALETEFGTIMKMTTADSFAVVDFESQKSQMDALEKKQLTVGDTEVYLGRKTVKKSSSTPPVGSSGSIRSHKKHSNKKRD</sequence>
<evidence type="ECO:0008006" key="8">
    <source>
        <dbReference type="Google" id="ProtNLM"/>
    </source>
</evidence>
<dbReference type="AlphaFoldDB" id="G8ZND1"/>
<proteinExistence type="predicted"/>
<feature type="compositionally biased region" description="Basic residues" evidence="3">
    <location>
        <begin position="435"/>
        <end position="446"/>
    </location>
</feature>
<dbReference type="GO" id="GO:0016579">
    <property type="term" value="P:protein deubiquitination"/>
    <property type="evidence" value="ECO:0007669"/>
    <property type="project" value="TreeGrafter"/>
</dbReference>
<dbReference type="GeneID" id="11503195"/>
<dbReference type="Pfam" id="PF02136">
    <property type="entry name" value="NTF2"/>
    <property type="match status" value="1"/>
</dbReference>
<dbReference type="SUPFAM" id="SSF54427">
    <property type="entry name" value="NTF2-like"/>
    <property type="match status" value="1"/>
</dbReference>
<reference evidence="6 7" key="1">
    <citation type="journal article" date="2011" name="Proc. Natl. Acad. Sci. U.S.A.">
        <title>Evolutionary erosion of yeast sex chromosomes by mating-type switching accidents.</title>
        <authorList>
            <person name="Gordon J.L."/>
            <person name="Armisen D."/>
            <person name="Proux-Wera E."/>
            <person name="Oheigeartaigh S.S."/>
            <person name="Byrne K.P."/>
            <person name="Wolfe K.H."/>
        </authorList>
    </citation>
    <scope>NUCLEOTIDE SEQUENCE [LARGE SCALE GENOMIC DNA]</scope>
    <source>
        <strain evidence="7">ATCC 10662 / CBS 1146 / NBRC 0425 / NCYC 2629 / NRRL Y-866</strain>
    </source>
</reference>
<dbReference type="Proteomes" id="UP000005627">
    <property type="component" value="Chromosome 1"/>
</dbReference>
<feature type="compositionally biased region" description="Basic and acidic residues" evidence="3">
    <location>
        <begin position="221"/>
        <end position="245"/>
    </location>
</feature>
<gene>
    <name evidence="6" type="primary">TDEL0A07930</name>
    <name evidence="6" type="ORF">TDEL_0A07930</name>
</gene>
<dbReference type="PANTHER" id="PTHR10693:SF20">
    <property type="entry name" value="AT27578P"/>
    <property type="match status" value="1"/>
</dbReference>
<dbReference type="FunFam" id="3.10.450.50:FF:000017">
    <property type="entry name" value="UBP3-associated protein BRE5"/>
    <property type="match status" value="1"/>
</dbReference>
<dbReference type="GO" id="GO:1990904">
    <property type="term" value="C:ribonucleoprotein complex"/>
    <property type="evidence" value="ECO:0007669"/>
    <property type="project" value="TreeGrafter"/>
</dbReference>
<dbReference type="InterPro" id="IPR002075">
    <property type="entry name" value="NTF2_dom"/>
</dbReference>
<feature type="compositionally biased region" description="Basic and acidic residues" evidence="3">
    <location>
        <begin position="155"/>
        <end position="164"/>
    </location>
</feature>
<dbReference type="InterPro" id="IPR032710">
    <property type="entry name" value="NTF2-like_dom_sf"/>
</dbReference>
<dbReference type="InterPro" id="IPR039539">
    <property type="entry name" value="Ras_GTPase_bind_prot"/>
</dbReference>
<dbReference type="PROSITE" id="PS50177">
    <property type="entry name" value="NTF2_DOMAIN"/>
    <property type="match status" value="1"/>
</dbReference>
<evidence type="ECO:0000256" key="2">
    <source>
        <dbReference type="PROSITE-ProRule" id="PRU00176"/>
    </source>
</evidence>
<keyword evidence="7" id="KW-1185">Reference proteome</keyword>
<dbReference type="FunCoup" id="G8ZND1">
    <property type="interactions" value="274"/>
</dbReference>
<evidence type="ECO:0000259" key="4">
    <source>
        <dbReference type="PROSITE" id="PS50102"/>
    </source>
</evidence>
<dbReference type="InterPro" id="IPR000504">
    <property type="entry name" value="RRM_dom"/>
</dbReference>
<feature type="compositionally biased region" description="Low complexity" evidence="3">
    <location>
        <begin position="421"/>
        <end position="433"/>
    </location>
</feature>
<dbReference type="PROSITE" id="PS50102">
    <property type="entry name" value="RRM"/>
    <property type="match status" value="1"/>
</dbReference>
<feature type="domain" description="RRM" evidence="4">
    <location>
        <begin position="350"/>
        <end position="426"/>
    </location>
</feature>
<feature type="compositionally biased region" description="Polar residues" evidence="3">
    <location>
        <begin position="284"/>
        <end position="312"/>
    </location>
</feature>
<feature type="region of interest" description="Disordered" evidence="3">
    <location>
        <begin position="151"/>
        <end position="343"/>
    </location>
</feature>
<feature type="domain" description="NTF2" evidence="5">
    <location>
        <begin position="8"/>
        <end position="140"/>
    </location>
</feature>
<organism evidence="6 7">
    <name type="scientific">Torulaspora delbrueckii</name>
    <name type="common">Yeast</name>
    <name type="synonym">Candida colliculosa</name>
    <dbReference type="NCBI Taxonomy" id="4950"/>
    <lineage>
        <taxon>Eukaryota</taxon>
        <taxon>Fungi</taxon>
        <taxon>Dikarya</taxon>
        <taxon>Ascomycota</taxon>
        <taxon>Saccharomycotina</taxon>
        <taxon>Saccharomycetes</taxon>
        <taxon>Saccharomycetales</taxon>
        <taxon>Saccharomycetaceae</taxon>
        <taxon>Torulaspora</taxon>
    </lineage>
</organism>
<name>G8ZND1_TORDE</name>
<dbReference type="HOGENOM" id="CLU_036630_0_0_1"/>
<dbReference type="EMBL" id="HE616742">
    <property type="protein sequence ID" value="CCE90125.1"/>
    <property type="molecule type" value="Genomic_DNA"/>
</dbReference>
<feature type="compositionally biased region" description="Polar residues" evidence="3">
    <location>
        <begin position="323"/>
        <end position="333"/>
    </location>
</feature>
<dbReference type="PANTHER" id="PTHR10693">
    <property type="entry name" value="RAS GTPASE-ACTIVATING PROTEIN-BINDING PROTEIN"/>
    <property type="match status" value="1"/>
</dbReference>
<dbReference type="RefSeq" id="XP_003679336.1">
    <property type="nucleotide sequence ID" value="XM_003679288.1"/>
</dbReference>
<dbReference type="OrthoDB" id="339151at2759"/>